<dbReference type="InterPro" id="IPR045054">
    <property type="entry name" value="P4HA-like"/>
</dbReference>
<reference evidence="11" key="1">
    <citation type="submission" date="2025-08" db="UniProtKB">
        <authorList>
            <consortium name="RefSeq"/>
        </authorList>
    </citation>
    <scope>IDENTIFICATION</scope>
    <source>
        <tissue evidence="11">Muscle</tissue>
    </source>
</reference>
<dbReference type="PANTHER" id="PTHR10869:SF244">
    <property type="entry name" value="PROLYL 4-HYDROXYLASE SUBUNIT ALPHA-2"/>
    <property type="match status" value="1"/>
</dbReference>
<dbReference type="PROSITE" id="PS51471">
    <property type="entry name" value="FE2OG_OXY"/>
    <property type="match status" value="1"/>
</dbReference>
<evidence type="ECO:0000256" key="8">
    <source>
        <dbReference type="ARBA" id="ARBA00023180"/>
    </source>
</evidence>
<keyword evidence="7" id="KW-0408">Iron</keyword>
<dbReference type="GeneID" id="106470254"/>
<keyword evidence="8" id="KW-0325">Glycoprotein</keyword>
<sequence>MSAMARGIIRSSGRIQSFEAHEQLTARDCLFLGKHSFNQGLYDYAINWFEAALIKAKEEGNRTVSPDEIQPFLNFAINTHDNVSLERGEAGVTWKNASVPFREKNEVFYERNFEPVFFVDNLDPVIEKEQFNRLCRGEQLRPVEWDKDLGCRYFNGHHPYLLLQPIKLEEKSHKPYIVQLYDVISDQEIQRLQNLSQFTLHRSSHYGISGEFEASLMRTSASSWLTEETDPVIVKLDRRVGMITGLATKYSMEEAEAYQVANYGIGGHYVPHQDHLQSAGMNSSMFQGFEYRAGDRIATWMFYLSDVEAGGGTAFTYAGAVVWPKKGSAAFWWNLKRNGEGDEMTRHGACPVLHGSKWVSNKWFRVNSQMFRKPCSLERDEYFTCL</sequence>
<keyword evidence="6" id="KW-0560">Oxidoreductase</keyword>
<evidence type="ECO:0000256" key="5">
    <source>
        <dbReference type="ARBA" id="ARBA00022964"/>
    </source>
</evidence>
<keyword evidence="10" id="KW-1185">Reference proteome</keyword>
<evidence type="ECO:0000256" key="2">
    <source>
        <dbReference type="ARBA" id="ARBA00022723"/>
    </source>
</evidence>
<proteinExistence type="predicted"/>
<dbReference type="InterPro" id="IPR005123">
    <property type="entry name" value="Oxoglu/Fe-dep_dioxygenase_dom"/>
</dbReference>
<comment type="cofactor">
    <cofactor evidence="1">
        <name>L-ascorbate</name>
        <dbReference type="ChEBI" id="CHEBI:38290"/>
    </cofactor>
</comment>
<dbReference type="RefSeq" id="XP_013786252.2">
    <property type="nucleotide sequence ID" value="XM_013930798.2"/>
</dbReference>
<name>A0ABM1BPN3_LIMPO</name>
<keyword evidence="4" id="KW-0847">Vitamin C</keyword>
<gene>
    <name evidence="11" type="primary">LOC106470254</name>
</gene>
<evidence type="ECO:0000313" key="11">
    <source>
        <dbReference type="RefSeq" id="XP_013786252.2"/>
    </source>
</evidence>
<dbReference type="PANTHER" id="PTHR10869">
    <property type="entry name" value="PROLYL 4-HYDROXYLASE ALPHA SUBUNIT"/>
    <property type="match status" value="1"/>
</dbReference>
<evidence type="ECO:0000256" key="7">
    <source>
        <dbReference type="ARBA" id="ARBA00023004"/>
    </source>
</evidence>
<evidence type="ECO:0000313" key="10">
    <source>
        <dbReference type="Proteomes" id="UP000694941"/>
    </source>
</evidence>
<evidence type="ECO:0000256" key="3">
    <source>
        <dbReference type="ARBA" id="ARBA00022824"/>
    </source>
</evidence>
<evidence type="ECO:0000256" key="1">
    <source>
        <dbReference type="ARBA" id="ARBA00001961"/>
    </source>
</evidence>
<dbReference type="Gene3D" id="1.25.40.10">
    <property type="entry name" value="Tetratricopeptide repeat domain"/>
    <property type="match status" value="1"/>
</dbReference>
<feature type="domain" description="Fe2OG dioxygenase" evidence="9">
    <location>
        <begin position="254"/>
        <end position="366"/>
    </location>
</feature>
<evidence type="ECO:0000259" key="9">
    <source>
        <dbReference type="PROSITE" id="PS51471"/>
    </source>
</evidence>
<dbReference type="Pfam" id="PF13640">
    <property type="entry name" value="2OG-FeII_Oxy_3"/>
    <property type="match status" value="1"/>
</dbReference>
<keyword evidence="2" id="KW-0479">Metal-binding</keyword>
<keyword evidence="3" id="KW-0256">Endoplasmic reticulum</keyword>
<dbReference type="InterPro" id="IPR044862">
    <property type="entry name" value="Pro_4_hyd_alph_FE2OG_OXY"/>
</dbReference>
<evidence type="ECO:0000256" key="6">
    <source>
        <dbReference type="ARBA" id="ARBA00023002"/>
    </source>
</evidence>
<evidence type="ECO:0000256" key="4">
    <source>
        <dbReference type="ARBA" id="ARBA00022896"/>
    </source>
</evidence>
<dbReference type="Pfam" id="PF23558">
    <property type="entry name" value="TPR_P4H"/>
    <property type="match status" value="1"/>
</dbReference>
<dbReference type="InterPro" id="IPR059068">
    <property type="entry name" value="TPR_P4H"/>
</dbReference>
<protein>
    <submittedName>
        <fullName evidence="11">Prolyl 4-hydroxylase subunit alpha-2-like</fullName>
    </submittedName>
</protein>
<dbReference type="Gene3D" id="2.60.120.620">
    <property type="entry name" value="q2cbj1_9rhob like domain"/>
    <property type="match status" value="1"/>
</dbReference>
<accession>A0ABM1BPN3</accession>
<dbReference type="Proteomes" id="UP000694941">
    <property type="component" value="Unplaced"/>
</dbReference>
<dbReference type="InterPro" id="IPR006620">
    <property type="entry name" value="Pro_4_hyd_alph"/>
</dbReference>
<keyword evidence="5" id="KW-0223">Dioxygenase</keyword>
<organism evidence="10 11">
    <name type="scientific">Limulus polyphemus</name>
    <name type="common">Atlantic horseshoe crab</name>
    <dbReference type="NCBI Taxonomy" id="6850"/>
    <lineage>
        <taxon>Eukaryota</taxon>
        <taxon>Metazoa</taxon>
        <taxon>Ecdysozoa</taxon>
        <taxon>Arthropoda</taxon>
        <taxon>Chelicerata</taxon>
        <taxon>Merostomata</taxon>
        <taxon>Xiphosura</taxon>
        <taxon>Limulidae</taxon>
        <taxon>Limulus</taxon>
    </lineage>
</organism>
<dbReference type="SMART" id="SM00702">
    <property type="entry name" value="P4Hc"/>
    <property type="match status" value="1"/>
</dbReference>
<dbReference type="InterPro" id="IPR011990">
    <property type="entry name" value="TPR-like_helical_dom_sf"/>
</dbReference>